<evidence type="ECO:0000313" key="4">
    <source>
        <dbReference type="EMBL" id="XBM47297.1"/>
    </source>
</evidence>
<dbReference type="SUPFAM" id="SSF51695">
    <property type="entry name" value="PLC-like phosphodiesterases"/>
    <property type="match status" value="1"/>
</dbReference>
<dbReference type="PROSITE" id="PS51704">
    <property type="entry name" value="GP_PDE"/>
    <property type="match status" value="1"/>
</dbReference>
<dbReference type="InterPro" id="IPR006311">
    <property type="entry name" value="TAT_signal"/>
</dbReference>
<dbReference type="Pfam" id="PF03009">
    <property type="entry name" value="GDPD"/>
    <property type="match status" value="1"/>
</dbReference>
<accession>A0AAU7G8T7</accession>
<gene>
    <name evidence="4" type="ORF">AAME72_14555</name>
</gene>
<dbReference type="EMBL" id="CP157390">
    <property type="protein sequence ID" value="XBM47297.1"/>
    <property type="molecule type" value="Genomic_DNA"/>
</dbReference>
<protein>
    <submittedName>
        <fullName evidence="4">Glycerophosphodiester phosphodiesterase family protein</fullName>
    </submittedName>
</protein>
<feature type="transmembrane region" description="Helical" evidence="2">
    <location>
        <begin position="14"/>
        <end position="35"/>
    </location>
</feature>
<dbReference type="InterPro" id="IPR030395">
    <property type="entry name" value="GP_PDE_dom"/>
</dbReference>
<keyword evidence="2" id="KW-0812">Transmembrane</keyword>
<evidence type="ECO:0000259" key="3">
    <source>
        <dbReference type="PROSITE" id="PS51704"/>
    </source>
</evidence>
<feature type="region of interest" description="Disordered" evidence="1">
    <location>
        <begin position="292"/>
        <end position="317"/>
    </location>
</feature>
<dbReference type="InterPro" id="IPR017946">
    <property type="entry name" value="PLC-like_Pdiesterase_TIM-brl"/>
</dbReference>
<evidence type="ECO:0000256" key="1">
    <source>
        <dbReference type="SAM" id="MobiDB-lite"/>
    </source>
</evidence>
<organism evidence="4">
    <name type="scientific">Leifsonia sp. NPDC080035</name>
    <dbReference type="NCBI Taxonomy" id="3143936"/>
    <lineage>
        <taxon>Bacteria</taxon>
        <taxon>Bacillati</taxon>
        <taxon>Actinomycetota</taxon>
        <taxon>Actinomycetes</taxon>
        <taxon>Micrococcales</taxon>
        <taxon>Microbacteriaceae</taxon>
        <taxon>Leifsonia</taxon>
    </lineage>
</organism>
<dbReference type="AlphaFoldDB" id="A0AAU7G8T7"/>
<dbReference type="GO" id="GO:0008081">
    <property type="term" value="F:phosphoric diester hydrolase activity"/>
    <property type="evidence" value="ECO:0007669"/>
    <property type="project" value="InterPro"/>
</dbReference>
<keyword evidence="2" id="KW-1133">Transmembrane helix</keyword>
<name>A0AAU7G8T7_9MICO</name>
<proteinExistence type="predicted"/>
<dbReference type="Gene3D" id="3.20.20.190">
    <property type="entry name" value="Phosphatidylinositol (PI) phosphodiesterase"/>
    <property type="match status" value="1"/>
</dbReference>
<dbReference type="PANTHER" id="PTHR46211:SF14">
    <property type="entry name" value="GLYCEROPHOSPHODIESTER PHOSPHODIESTERASE"/>
    <property type="match status" value="1"/>
</dbReference>
<evidence type="ECO:0000256" key="2">
    <source>
        <dbReference type="SAM" id="Phobius"/>
    </source>
</evidence>
<dbReference type="GO" id="GO:0006629">
    <property type="term" value="P:lipid metabolic process"/>
    <property type="evidence" value="ECO:0007669"/>
    <property type="project" value="InterPro"/>
</dbReference>
<reference evidence="4" key="1">
    <citation type="submission" date="2024-05" db="EMBL/GenBank/DDBJ databases">
        <title>The Natural Products Discovery Center: Release of the First 8490 Sequenced Strains for Exploring Actinobacteria Biosynthetic Diversity.</title>
        <authorList>
            <person name="Kalkreuter E."/>
            <person name="Kautsar S.A."/>
            <person name="Yang D."/>
            <person name="Bader C.D."/>
            <person name="Teijaro C.N."/>
            <person name="Fluegel L."/>
            <person name="Davis C.M."/>
            <person name="Simpson J.R."/>
            <person name="Lauterbach L."/>
            <person name="Steele A.D."/>
            <person name="Gui C."/>
            <person name="Meng S."/>
            <person name="Li G."/>
            <person name="Viehrig K."/>
            <person name="Ye F."/>
            <person name="Su P."/>
            <person name="Kiefer A.F."/>
            <person name="Nichols A."/>
            <person name="Cepeda A.J."/>
            <person name="Yan W."/>
            <person name="Fan B."/>
            <person name="Jiang Y."/>
            <person name="Adhikari A."/>
            <person name="Zheng C.-J."/>
            <person name="Schuster L."/>
            <person name="Cowan T.M."/>
            <person name="Smanski M.J."/>
            <person name="Chevrette M.G."/>
            <person name="de Carvalho L.P.S."/>
            <person name="Shen B."/>
        </authorList>
    </citation>
    <scope>NUCLEOTIDE SEQUENCE</scope>
    <source>
        <strain evidence="4">NPDC080035</strain>
    </source>
</reference>
<dbReference type="RefSeq" id="WP_348787270.1">
    <property type="nucleotide sequence ID" value="NZ_CP157390.1"/>
</dbReference>
<dbReference type="PROSITE" id="PS51318">
    <property type="entry name" value="TAT"/>
    <property type="match status" value="1"/>
</dbReference>
<feature type="domain" description="GP-PDE" evidence="3">
    <location>
        <begin position="56"/>
        <end position="317"/>
    </location>
</feature>
<keyword evidence="2" id="KW-0472">Membrane</keyword>
<sequence>MDEQQPRRTLSRRALIGGAVGVGAVAIAGGGALVLPRLFEGPASGVLADRLVASGVFTVAHRGGSLDWPEMSMLGYRNSVGLGVDALEISLARSSDGVWFGLHDATLDRTSGTSGFVASEHTWDEIRRHRIGAKGTTDPSQPAQPYLRFEELVTAYAATHAIFVDPKVVPGSHFDELFAMMAASPTPKRTFVAKGYCTSAEWAQAATAHGYRTWGYYYASEVQADPDLLGRTEELWDWLGLDYGGAAEVWRTFEATSKPVLAHVVPSESAAETARKRGAAGLVISGVREVLGHSANPQGPRGGSAAFSKRGHPRMVL</sequence>
<dbReference type="PANTHER" id="PTHR46211">
    <property type="entry name" value="GLYCEROPHOSPHORYL DIESTER PHOSPHODIESTERASE"/>
    <property type="match status" value="1"/>
</dbReference>